<evidence type="ECO:0000313" key="2">
    <source>
        <dbReference type="Proteomes" id="UP000077589"/>
    </source>
</evidence>
<name>A0A1A9RN45_EIKCO</name>
<gene>
    <name evidence="1" type="ORF">A7P90_03400</name>
</gene>
<evidence type="ECO:0008006" key="3">
    <source>
        <dbReference type="Google" id="ProtNLM"/>
    </source>
</evidence>
<comment type="caution">
    <text evidence="1">The sequence shown here is derived from an EMBL/GenBank/DDBJ whole genome shotgun (WGS) entry which is preliminary data.</text>
</comment>
<sequence>MMLTYPYTIKNPVTSTFSLAKLSPNRPYLLWWYAALVKGSESGQNNLQVLFREILDRTDTGLELGKIVKEILPLPLLGQYRIGSIWINGKSVKEVHYPVVEFKVSFTEGCWRYKTFNAQSKLGKQNDPFPLDLYPLLYGANDFSRLIEFDLDNGGKLVLNGTDFFRAAYGHSPELKRILTSYPYQIKAPSQGDSILSLLLPPFPSHLKPSGNLDVLQPSHKFVKQDAVFLAHLKRDAHTKQVVHEFANNCFKSFFNQSKKGSIPFVFLAPEPWHTHPDVTIRVRGIPFDNQKSFLGLNILGISDPPGPDIMWWKKSMASGSGSGGEPVIIRRTVKLSEVPVSATFTASWDAANLALPLHNQLIGDKRNIVTAKDQDVGVGGGKVVPIDNIPGSGSTLPAKGTGTSVGGIVGQGMETKPLRYEQMWLEAQELKRQGLITEVEWLNGTAFETRPDIGIIKIAGNTGTTPPVVGAFVMRLTLSGGKQLVCIELIGRNGKEDFTGLMVEVNEMVSTLPRWVNWVLREVVKHAGVFNKFIKKSLYTHYKVYKHGEEGRNTVERVMRVLFS</sequence>
<dbReference type="EMBL" id="LXSG01000021">
    <property type="protein sequence ID" value="OAM20875.1"/>
    <property type="molecule type" value="Genomic_DNA"/>
</dbReference>
<proteinExistence type="predicted"/>
<dbReference type="Proteomes" id="UP000077589">
    <property type="component" value="Unassembled WGS sequence"/>
</dbReference>
<evidence type="ECO:0000313" key="1">
    <source>
        <dbReference type="EMBL" id="OAM20875.1"/>
    </source>
</evidence>
<dbReference type="OrthoDB" id="7028944at2"/>
<dbReference type="RefSeq" id="WP_064087478.1">
    <property type="nucleotide sequence ID" value="NZ_LXSG01000021.1"/>
</dbReference>
<dbReference type="AlphaFoldDB" id="A0A1A9RN45"/>
<reference evidence="2" key="1">
    <citation type="submission" date="2016-05" db="EMBL/GenBank/DDBJ databases">
        <title>Draft genome of Corynebacterium afermentans subsp. afermentans LCDC 88199T.</title>
        <authorList>
            <person name="Bernier A.-M."/>
            <person name="Bernard K."/>
        </authorList>
    </citation>
    <scope>NUCLEOTIDE SEQUENCE [LARGE SCALE GENOMIC DNA]</scope>
    <source>
        <strain evidence="2">NML04-0072</strain>
    </source>
</reference>
<organism evidence="1 2">
    <name type="scientific">Eikenella corrodens</name>
    <dbReference type="NCBI Taxonomy" id="539"/>
    <lineage>
        <taxon>Bacteria</taxon>
        <taxon>Pseudomonadati</taxon>
        <taxon>Pseudomonadota</taxon>
        <taxon>Betaproteobacteria</taxon>
        <taxon>Neisseriales</taxon>
        <taxon>Neisseriaceae</taxon>
        <taxon>Eikenella</taxon>
    </lineage>
</organism>
<protein>
    <recommendedName>
        <fullName evidence="3">TnsE C-terminal domain-containing protein</fullName>
    </recommendedName>
</protein>
<accession>A0A1A9RN45</accession>